<comment type="caution">
    <text evidence="1">The sequence shown here is derived from an EMBL/GenBank/DDBJ whole genome shotgun (WGS) entry which is preliminary data.</text>
</comment>
<accession>A0A8J2NID8</accession>
<gene>
    <name evidence="1" type="ORF">AFUS01_LOCUS308</name>
</gene>
<evidence type="ECO:0000313" key="1">
    <source>
        <dbReference type="EMBL" id="CAG7637735.1"/>
    </source>
</evidence>
<dbReference type="Proteomes" id="UP000708208">
    <property type="component" value="Unassembled WGS sequence"/>
</dbReference>
<organism evidence="1 2">
    <name type="scientific">Allacma fusca</name>
    <dbReference type="NCBI Taxonomy" id="39272"/>
    <lineage>
        <taxon>Eukaryota</taxon>
        <taxon>Metazoa</taxon>
        <taxon>Ecdysozoa</taxon>
        <taxon>Arthropoda</taxon>
        <taxon>Hexapoda</taxon>
        <taxon>Collembola</taxon>
        <taxon>Symphypleona</taxon>
        <taxon>Sminthuridae</taxon>
        <taxon>Allacma</taxon>
    </lineage>
</organism>
<dbReference type="EMBL" id="CAJVCH010001279">
    <property type="protein sequence ID" value="CAG7637735.1"/>
    <property type="molecule type" value="Genomic_DNA"/>
</dbReference>
<protein>
    <submittedName>
        <fullName evidence="1">Uncharacterized protein</fullName>
    </submittedName>
</protein>
<evidence type="ECO:0000313" key="2">
    <source>
        <dbReference type="Proteomes" id="UP000708208"/>
    </source>
</evidence>
<reference evidence="1" key="1">
    <citation type="submission" date="2021-06" db="EMBL/GenBank/DDBJ databases">
        <authorList>
            <person name="Hodson N. C."/>
            <person name="Mongue J. A."/>
            <person name="Jaron S. K."/>
        </authorList>
    </citation>
    <scope>NUCLEOTIDE SEQUENCE</scope>
</reference>
<sequence>MGRPGKTSFTLNTIGTRQNDNGNEYIFCEDNYVRTKRYIMQIEERNNSIIDIWRLSSRLF</sequence>
<proteinExistence type="predicted"/>
<feature type="non-terminal residue" evidence="1">
    <location>
        <position position="1"/>
    </location>
</feature>
<feature type="non-terminal residue" evidence="1">
    <location>
        <position position="60"/>
    </location>
</feature>
<dbReference type="AlphaFoldDB" id="A0A8J2NID8"/>
<keyword evidence="2" id="KW-1185">Reference proteome</keyword>
<name>A0A8J2NID8_9HEXA</name>